<evidence type="ECO:0000313" key="1">
    <source>
        <dbReference type="EMBL" id="EED34233.1"/>
    </source>
</evidence>
<dbReference type="AlphaFoldDB" id="B8KTD3"/>
<name>B8KTD3_9GAMM</name>
<dbReference type="eggNOG" id="ENOG502Z83Q">
    <property type="taxonomic scope" value="Bacteria"/>
</dbReference>
<keyword evidence="2" id="KW-1185">Reference proteome</keyword>
<dbReference type="STRING" id="565045.NOR51B_170"/>
<proteinExistence type="predicted"/>
<gene>
    <name evidence="1" type="ORF">NOR51B_170</name>
</gene>
<protein>
    <submittedName>
        <fullName evidence="1">Uncharacterized protein</fullName>
    </submittedName>
</protein>
<reference evidence="2" key="1">
    <citation type="journal article" date="2013" name="BMC Microbiol.">
        <title>Taxonomy and evolution of bacteriochlorophyll a-containing members of the OM60/NOR5 clade of marine gammaproteobacteria: description of Luminiphilus syltensis gen. nov., sp. nov., reclassification of Haliea rubra as Pseudohaliea rubra gen. nov., comb. nov., and emendation of Chromatocurvus halotolerans.</title>
        <authorList>
            <person name="Spring S."/>
            <person name="Riedel T."/>
            <person name="Sproer C."/>
            <person name="Yan S."/>
            <person name="Harder J."/>
            <person name="Fuchs B.M."/>
        </authorList>
    </citation>
    <scope>NUCLEOTIDE SEQUENCE [LARGE SCALE GENOMIC DNA]</scope>
    <source>
        <strain evidence="2">NOR51-B</strain>
    </source>
</reference>
<dbReference type="RefSeq" id="WP_009018981.1">
    <property type="nucleotide sequence ID" value="NZ_DS999411.1"/>
</dbReference>
<dbReference type="Proteomes" id="UP000004699">
    <property type="component" value="Unassembled WGS sequence"/>
</dbReference>
<accession>B8KTD3</accession>
<dbReference type="OrthoDB" id="1425096at2"/>
<dbReference type="HOGENOM" id="CLU_091717_0_0_6"/>
<sequence>MGQYDELKVRHRAERDGWPNNLSLRVHRSLSWVRRAELCDDLDGRFIFLWVAFNAAYAQELSEFGHGHEQAKSGAFISKLADLDKNRLLYQLVWQEFSASIRVLLANQYVFAPFWEFQRGQATQAQWEEAFKSANRGANQALAAGHTGRIISIILSRLYTLRCQLVHGGATWDSSVNRDQLRDSTAFLSKLVPIVIELMMDNPDTLWGDPSFPVVSM</sequence>
<dbReference type="EMBL" id="DS999411">
    <property type="protein sequence ID" value="EED34233.1"/>
    <property type="molecule type" value="Genomic_DNA"/>
</dbReference>
<evidence type="ECO:0000313" key="2">
    <source>
        <dbReference type="Proteomes" id="UP000004699"/>
    </source>
</evidence>
<organism evidence="1 2">
    <name type="scientific">Luminiphilus syltensis NOR5-1B</name>
    <dbReference type="NCBI Taxonomy" id="565045"/>
    <lineage>
        <taxon>Bacteria</taxon>
        <taxon>Pseudomonadati</taxon>
        <taxon>Pseudomonadota</taxon>
        <taxon>Gammaproteobacteria</taxon>
        <taxon>Cellvibrionales</taxon>
        <taxon>Halieaceae</taxon>
        <taxon>Luminiphilus</taxon>
    </lineage>
</organism>